<gene>
    <name evidence="1" type="ORF">NCTC11048_00321</name>
</gene>
<proteinExistence type="predicted"/>
<dbReference type="STRING" id="1141106.GCA_000308095_00582"/>
<dbReference type="OrthoDB" id="2404181at2"/>
<dbReference type="EMBL" id="UHDP01000003">
    <property type="protein sequence ID" value="SUM45344.1"/>
    <property type="molecule type" value="Genomic_DNA"/>
</dbReference>
<organism evidence="1 2">
    <name type="scientific">Staphylococcus intermedius NCTC 11048</name>
    <dbReference type="NCBI Taxonomy" id="1141106"/>
    <lineage>
        <taxon>Bacteria</taxon>
        <taxon>Bacillati</taxon>
        <taxon>Bacillota</taxon>
        <taxon>Bacilli</taxon>
        <taxon>Bacillales</taxon>
        <taxon>Staphylococcaceae</taxon>
        <taxon>Staphylococcus</taxon>
        <taxon>Staphylococcus intermedius group</taxon>
    </lineage>
</organism>
<protein>
    <submittedName>
        <fullName evidence="1">Uncharacterized protein</fullName>
    </submittedName>
</protein>
<dbReference type="RefSeq" id="WP_019169169.1">
    <property type="nucleotide sequence ID" value="NZ_CAIB01000231.1"/>
</dbReference>
<accession>A0A380G2F1</accession>
<dbReference type="AlphaFoldDB" id="A0A380G2F1"/>
<name>A0A380G2F1_STAIN</name>
<reference evidence="1 2" key="1">
    <citation type="submission" date="2018-06" db="EMBL/GenBank/DDBJ databases">
        <authorList>
            <consortium name="Pathogen Informatics"/>
            <person name="Doyle S."/>
        </authorList>
    </citation>
    <scope>NUCLEOTIDE SEQUENCE [LARGE SCALE GENOMIC DNA]</scope>
    <source>
        <strain evidence="2">NCTC 11048</strain>
    </source>
</reference>
<dbReference type="Proteomes" id="UP000255549">
    <property type="component" value="Unassembled WGS sequence"/>
</dbReference>
<evidence type="ECO:0000313" key="1">
    <source>
        <dbReference type="EMBL" id="SUM45344.1"/>
    </source>
</evidence>
<sequence>MNAYEITLKDNAFKYNHVAVTFNLESVVEDEGEKIFNFKVKSTFDNQSVSTDLAPFESDLQQLQQLEFKTGMTDISFLEPDLYFTVIPLEDGEMVLYVHYDSGMLYSNIGTDAGVAVKLNVTQRAFQSFIRELTGLVKLS</sequence>
<evidence type="ECO:0000313" key="2">
    <source>
        <dbReference type="Proteomes" id="UP000255549"/>
    </source>
</evidence>
<keyword evidence="2" id="KW-1185">Reference proteome</keyword>